<organism evidence="1 2">
    <name type="scientific">Flavobacterium salmonis</name>
    <dbReference type="NCBI Taxonomy" id="2654844"/>
    <lineage>
        <taxon>Bacteria</taxon>
        <taxon>Pseudomonadati</taxon>
        <taxon>Bacteroidota</taxon>
        <taxon>Flavobacteriia</taxon>
        <taxon>Flavobacteriales</taxon>
        <taxon>Flavobacteriaceae</taxon>
        <taxon>Flavobacterium</taxon>
    </lineage>
</organism>
<gene>
    <name evidence="1" type="ORF">FLAT13_03894</name>
</gene>
<dbReference type="Proteomes" id="UP000530060">
    <property type="component" value="Unassembled WGS sequence"/>
</dbReference>
<sequence>MVKLTGFSNSGAKAKEEFSQVGIKVDSDGIKRDFQELKDRFSNAKAKKDGETGAYDDYLNKKKGLTAGADKSKNIKGEDIKGQSDSIVSGGSKMTHLTINIQKLQDDTKIFVESTEKGIENLGEKVQEMILRAVNSVNQMQTD</sequence>
<keyword evidence="2" id="KW-1185">Reference proteome</keyword>
<evidence type="ECO:0000313" key="2">
    <source>
        <dbReference type="Proteomes" id="UP000530060"/>
    </source>
</evidence>
<protein>
    <submittedName>
        <fullName evidence="1">Uncharacterized protein</fullName>
    </submittedName>
</protein>
<dbReference type="AlphaFoldDB" id="A0A6V6Z7G1"/>
<comment type="caution">
    <text evidence="1">The sequence shown here is derived from an EMBL/GenBank/DDBJ whole genome shotgun (WGS) entry which is preliminary data.</text>
</comment>
<proteinExistence type="predicted"/>
<evidence type="ECO:0000313" key="1">
    <source>
        <dbReference type="EMBL" id="CAD0007559.1"/>
    </source>
</evidence>
<name>A0A6V6Z7G1_9FLAO</name>
<accession>A0A6V6Z7G1</accession>
<dbReference type="EMBL" id="CAIJDP010000083">
    <property type="protein sequence ID" value="CAD0007559.1"/>
    <property type="molecule type" value="Genomic_DNA"/>
</dbReference>
<reference evidence="1 2" key="1">
    <citation type="submission" date="2020-06" db="EMBL/GenBank/DDBJ databases">
        <authorList>
            <person name="Criscuolo A."/>
        </authorList>
    </citation>
    <scope>NUCLEOTIDE SEQUENCE [LARGE SCALE GENOMIC DNA]</scope>
    <source>
        <strain evidence="2">CIP 111411</strain>
    </source>
</reference>